<dbReference type="AlphaFoldDB" id="A0A176YA35"/>
<dbReference type="PANTHER" id="PTHR48090">
    <property type="entry name" value="UNDECAPRENYL-PHOSPHATE 4-DEOXY-4-FORMAMIDO-L-ARABINOSE TRANSFERASE-RELATED"/>
    <property type="match status" value="1"/>
</dbReference>
<organism evidence="10 11">
    <name type="scientific">Bradyrhizobium centrolobii</name>
    <dbReference type="NCBI Taxonomy" id="1505087"/>
    <lineage>
        <taxon>Bacteria</taxon>
        <taxon>Pseudomonadati</taxon>
        <taxon>Pseudomonadota</taxon>
        <taxon>Alphaproteobacteria</taxon>
        <taxon>Hyphomicrobiales</taxon>
        <taxon>Nitrobacteraceae</taxon>
        <taxon>Bradyrhizobium</taxon>
    </lineage>
</organism>
<protein>
    <submittedName>
        <fullName evidence="10">Glycosyl transferase</fullName>
    </submittedName>
</protein>
<evidence type="ECO:0000256" key="8">
    <source>
        <dbReference type="SAM" id="Phobius"/>
    </source>
</evidence>
<dbReference type="InterPro" id="IPR001173">
    <property type="entry name" value="Glyco_trans_2-like"/>
</dbReference>
<dbReference type="Gene3D" id="3.90.550.10">
    <property type="entry name" value="Spore Coat Polysaccharide Biosynthesis Protein SpsA, Chain A"/>
    <property type="match status" value="1"/>
</dbReference>
<feature type="transmembrane region" description="Helical" evidence="8">
    <location>
        <begin position="237"/>
        <end position="264"/>
    </location>
</feature>
<dbReference type="Proteomes" id="UP000076959">
    <property type="component" value="Unassembled WGS sequence"/>
</dbReference>
<dbReference type="GO" id="GO:0016757">
    <property type="term" value="F:glycosyltransferase activity"/>
    <property type="evidence" value="ECO:0007669"/>
    <property type="project" value="UniProtKB-KW"/>
</dbReference>
<keyword evidence="1" id="KW-1003">Cell membrane</keyword>
<keyword evidence="11" id="KW-1185">Reference proteome</keyword>
<gene>
    <name evidence="10" type="ORF">AYJ54_29695</name>
</gene>
<dbReference type="GO" id="GO:0005886">
    <property type="term" value="C:plasma membrane"/>
    <property type="evidence" value="ECO:0007669"/>
    <property type="project" value="TreeGrafter"/>
</dbReference>
<evidence type="ECO:0000256" key="7">
    <source>
        <dbReference type="ARBA" id="ARBA00023136"/>
    </source>
</evidence>
<keyword evidence="4 8" id="KW-0812">Transmembrane</keyword>
<evidence type="ECO:0000256" key="6">
    <source>
        <dbReference type="ARBA" id="ARBA00022989"/>
    </source>
</evidence>
<feature type="domain" description="Glycosyltransferase 2-like" evidence="9">
    <location>
        <begin position="10"/>
        <end position="170"/>
    </location>
</feature>
<keyword evidence="7 8" id="KW-0472">Membrane</keyword>
<dbReference type="InterPro" id="IPR050256">
    <property type="entry name" value="Glycosyltransferase_2"/>
</dbReference>
<evidence type="ECO:0000259" key="9">
    <source>
        <dbReference type="Pfam" id="PF00535"/>
    </source>
</evidence>
<evidence type="ECO:0000256" key="2">
    <source>
        <dbReference type="ARBA" id="ARBA00022676"/>
    </source>
</evidence>
<accession>A0A176YA35</accession>
<evidence type="ECO:0000313" key="10">
    <source>
        <dbReference type="EMBL" id="OAF01251.1"/>
    </source>
</evidence>
<dbReference type="PANTHER" id="PTHR48090:SF3">
    <property type="entry name" value="UNDECAPRENYL-PHOSPHATE 4-DEOXY-4-FORMAMIDO-L-ARABINOSE TRANSFERASE"/>
    <property type="match status" value="1"/>
</dbReference>
<dbReference type="STRING" id="1505087.AYJ54_29695"/>
<dbReference type="CDD" id="cd04187">
    <property type="entry name" value="DPM1_like_bac"/>
    <property type="match status" value="1"/>
</dbReference>
<feature type="transmembrane region" description="Helical" evidence="8">
    <location>
        <begin position="276"/>
        <end position="299"/>
    </location>
</feature>
<sequence length="332" mass="37279">MTDRTPPGLSVIVPVYNEEQSLPILVEKLMAVLRGLPNQFEIVLVNDGSHDGSLPILRELSLAHPEVKVVDFRRNYGQTAALMAGIDHASNEIVVMIDADLQNDPADIPRLLAKLDEGYDVVSGWRKERKDSELKRNWISRVANRFISRVSGVQLHDYGCTLKVYRRSMVSGVRLYGEMHRFIPIYAEWQGARITELPVAHHARQYGASNYGLERIFKVVLDLLVVMFLRRYFAKPIYLFGGFGLMSIIAAFATIGLAILLRLFAHISLILTPLPLLAALLFLVGMISILLGLVAEMLVRTYYESQGARAYLVRELINFEGEAAARTGPRET</sequence>
<keyword evidence="3 10" id="KW-0808">Transferase</keyword>
<reference evidence="10 11" key="1">
    <citation type="submission" date="2016-03" db="EMBL/GenBank/DDBJ databases">
        <title>Draft Genome Sequence of the Strain BR 10245 (Bradyrhizobium sp.) isolated from nodules of Centrolobium paraense.</title>
        <authorList>
            <person name="Simoes-Araujo J.L.Sr."/>
            <person name="Barauna A.C."/>
            <person name="Silva K."/>
            <person name="Zilli J.E."/>
        </authorList>
    </citation>
    <scope>NUCLEOTIDE SEQUENCE [LARGE SCALE GENOMIC DNA]</scope>
    <source>
        <strain evidence="10 11">BR 10245</strain>
    </source>
</reference>
<keyword evidence="2" id="KW-0328">Glycosyltransferase</keyword>
<dbReference type="SUPFAM" id="SSF53448">
    <property type="entry name" value="Nucleotide-diphospho-sugar transferases"/>
    <property type="match status" value="1"/>
</dbReference>
<comment type="caution">
    <text evidence="10">The sequence shown here is derived from an EMBL/GenBank/DDBJ whole genome shotgun (WGS) entry which is preliminary data.</text>
</comment>
<dbReference type="Pfam" id="PF00535">
    <property type="entry name" value="Glycos_transf_2"/>
    <property type="match status" value="1"/>
</dbReference>
<dbReference type="GO" id="GO:0009103">
    <property type="term" value="P:lipopolysaccharide biosynthetic process"/>
    <property type="evidence" value="ECO:0007669"/>
    <property type="project" value="UniProtKB-KW"/>
</dbReference>
<keyword evidence="5" id="KW-0448">Lipopolysaccharide biosynthesis</keyword>
<evidence type="ECO:0000313" key="11">
    <source>
        <dbReference type="Proteomes" id="UP000076959"/>
    </source>
</evidence>
<keyword evidence="6 8" id="KW-1133">Transmembrane helix</keyword>
<dbReference type="InterPro" id="IPR029044">
    <property type="entry name" value="Nucleotide-diphossugar_trans"/>
</dbReference>
<evidence type="ECO:0000256" key="1">
    <source>
        <dbReference type="ARBA" id="ARBA00022475"/>
    </source>
</evidence>
<evidence type="ECO:0000256" key="4">
    <source>
        <dbReference type="ARBA" id="ARBA00022692"/>
    </source>
</evidence>
<evidence type="ECO:0000256" key="3">
    <source>
        <dbReference type="ARBA" id="ARBA00022679"/>
    </source>
</evidence>
<evidence type="ECO:0000256" key="5">
    <source>
        <dbReference type="ARBA" id="ARBA00022985"/>
    </source>
</evidence>
<proteinExistence type="predicted"/>
<dbReference type="EMBL" id="LUUB01000106">
    <property type="protein sequence ID" value="OAF01251.1"/>
    <property type="molecule type" value="Genomic_DNA"/>
</dbReference>
<dbReference type="OrthoDB" id="9807795at2"/>
<dbReference type="RefSeq" id="WP_063707693.1">
    <property type="nucleotide sequence ID" value="NZ_LUUB01000106.1"/>
</dbReference>
<name>A0A176YA35_9BRAD</name>